<evidence type="ECO:0000313" key="2">
    <source>
        <dbReference type="EMBL" id="TFJ85259.1"/>
    </source>
</evidence>
<dbReference type="AlphaFoldDB" id="A0A4D9D9J9"/>
<protein>
    <submittedName>
        <fullName evidence="2">Uncharacterized protein</fullName>
    </submittedName>
</protein>
<feature type="region of interest" description="Disordered" evidence="1">
    <location>
        <begin position="142"/>
        <end position="177"/>
    </location>
</feature>
<dbReference type="Proteomes" id="UP000355283">
    <property type="component" value="Unassembled WGS sequence"/>
</dbReference>
<feature type="compositionally biased region" description="Basic and acidic residues" evidence="1">
    <location>
        <begin position="84"/>
        <end position="98"/>
    </location>
</feature>
<reference evidence="2 3" key="1">
    <citation type="submission" date="2019-01" db="EMBL/GenBank/DDBJ databases">
        <title>Nuclear Genome Assembly of the Microalgal Biofuel strain Nannochloropsis salina CCMP1776.</title>
        <authorList>
            <person name="Hovde B."/>
        </authorList>
    </citation>
    <scope>NUCLEOTIDE SEQUENCE [LARGE SCALE GENOMIC DNA]</scope>
    <source>
        <strain evidence="2 3">CCMP1776</strain>
    </source>
</reference>
<comment type="caution">
    <text evidence="2">The sequence shown here is derived from an EMBL/GenBank/DDBJ whole genome shotgun (WGS) entry which is preliminary data.</text>
</comment>
<feature type="compositionally biased region" description="Basic and acidic residues" evidence="1">
    <location>
        <begin position="157"/>
        <end position="172"/>
    </location>
</feature>
<dbReference type="EMBL" id="SDOX01000016">
    <property type="protein sequence ID" value="TFJ85259.1"/>
    <property type="molecule type" value="Genomic_DNA"/>
</dbReference>
<sequence length="236" mass="25273">MEEVMEYDSMLTFASELADALRGTGTLTIDFSKEPMRGAVSGGIASEKGKGDGRGEEGVVGDGNEGGLTGNEKTGGRQAARARPGSDEEKTTRGSEGRARMRLVFREVGEEMSLSLPCVEEGLSPGLFLAFLPFFHFDPATGLGRQPLAEEAGGGDGKGREERKAEREEREAGTPIKRKKIKVWRECGLRGGGGQRSVIHPGLMVRPTRTGSKWEEDEGDGREDAEAGGKEENGDK</sequence>
<feature type="region of interest" description="Disordered" evidence="1">
    <location>
        <begin position="37"/>
        <end position="98"/>
    </location>
</feature>
<feature type="region of interest" description="Disordered" evidence="1">
    <location>
        <begin position="195"/>
        <end position="236"/>
    </location>
</feature>
<feature type="compositionally biased region" description="Basic and acidic residues" evidence="1">
    <location>
        <begin position="222"/>
        <end position="236"/>
    </location>
</feature>
<feature type="compositionally biased region" description="Gly residues" evidence="1">
    <location>
        <begin position="58"/>
        <end position="69"/>
    </location>
</feature>
<feature type="compositionally biased region" description="Basic and acidic residues" evidence="1">
    <location>
        <begin position="47"/>
        <end position="57"/>
    </location>
</feature>
<evidence type="ECO:0000313" key="3">
    <source>
        <dbReference type="Proteomes" id="UP000355283"/>
    </source>
</evidence>
<accession>A0A4D9D9J9</accession>
<name>A0A4D9D9J9_9STRA</name>
<proteinExistence type="predicted"/>
<gene>
    <name evidence="2" type="ORF">NSK_003682</name>
</gene>
<evidence type="ECO:0000256" key="1">
    <source>
        <dbReference type="SAM" id="MobiDB-lite"/>
    </source>
</evidence>
<keyword evidence="3" id="KW-1185">Reference proteome</keyword>
<organism evidence="2 3">
    <name type="scientific">Nannochloropsis salina CCMP1776</name>
    <dbReference type="NCBI Taxonomy" id="1027361"/>
    <lineage>
        <taxon>Eukaryota</taxon>
        <taxon>Sar</taxon>
        <taxon>Stramenopiles</taxon>
        <taxon>Ochrophyta</taxon>
        <taxon>Eustigmatophyceae</taxon>
        <taxon>Eustigmatales</taxon>
        <taxon>Monodopsidaceae</taxon>
        <taxon>Microchloropsis</taxon>
        <taxon>Microchloropsis salina</taxon>
    </lineage>
</organism>